<comment type="similarity">
    <text evidence="1">Belongs to the tubulin--tyrosine ligase family.</text>
</comment>
<keyword evidence="3" id="KW-0493">Microtubule</keyword>
<evidence type="ECO:0000256" key="3">
    <source>
        <dbReference type="ARBA" id="ARBA00022701"/>
    </source>
</evidence>
<dbReference type="PhylomeDB" id="A7RT71"/>
<sequence length="507" mass="58673">RKRRTVTANISATKYDIVRKACVHAGMVVTRDDDPSCFFIWSDSSVGAERFIELKPYQRINHFPGMGEICRKDSLARNIAKMKRAHPDEYSFAPQTWVLPAEYAAFQMYCRELKKKKRAKTFIMKPANGAMGNGISLIRNGDRIPSHEQLVIQEYIDRPFLLDGYKFDLRVYVLVTSCDPLRIFVYNDGLVRLGTECYEPPTEDNMDELFMHLTNYSINKHNENFERDENDDMGSKRSIKWLNEWLQSMDYDVNFLWRGITEVIVKTLIVAQPHVLHSYRMCRPGAATGSDSVCFELLGFDILLDRKLKPWLLEINRSPSFGTDSKLDQEVKGGALRDTLRLLNIKPSDRRRGMAAEKAESQRRLLTQPKRSEYTMSVSELDKKKMILNKRRNELKERLNQLRRESAREEFENINMGNFRRVYPPDDRAKNEKYTGLLADAFKLFLSGRAAALQKDGNQPFSTLREEEILDLLEQCEADENTAQPLGYRPLSKGPKVRARKKAKLSS</sequence>
<dbReference type="GO" id="GO:0005874">
    <property type="term" value="C:microtubule"/>
    <property type="evidence" value="ECO:0007669"/>
    <property type="project" value="UniProtKB-KW"/>
</dbReference>
<dbReference type="PANTHER" id="PTHR12241:SF147">
    <property type="entry name" value="TUBULIN POLYGLUTAMYLASE TTLL7"/>
    <property type="match status" value="1"/>
</dbReference>
<dbReference type="Pfam" id="PF03133">
    <property type="entry name" value="TTL"/>
    <property type="match status" value="1"/>
</dbReference>
<protein>
    <submittedName>
        <fullName evidence="8">Uncharacterized protein</fullName>
    </submittedName>
</protein>
<dbReference type="GO" id="GO:0036064">
    <property type="term" value="C:ciliary basal body"/>
    <property type="evidence" value="ECO:0000318"/>
    <property type="project" value="GO_Central"/>
</dbReference>
<accession>A7RT71</accession>
<dbReference type="PANTHER" id="PTHR12241">
    <property type="entry name" value="TUBULIN POLYGLUTAMYLASE"/>
    <property type="match status" value="1"/>
</dbReference>
<feature type="region of interest" description="Disordered" evidence="7">
    <location>
        <begin position="481"/>
        <end position="507"/>
    </location>
</feature>
<evidence type="ECO:0000256" key="6">
    <source>
        <dbReference type="SAM" id="Coils"/>
    </source>
</evidence>
<evidence type="ECO:0000256" key="7">
    <source>
        <dbReference type="SAM" id="MobiDB-lite"/>
    </source>
</evidence>
<proteinExistence type="inferred from homology"/>
<evidence type="ECO:0000256" key="5">
    <source>
        <dbReference type="ARBA" id="ARBA00022840"/>
    </source>
</evidence>
<reference evidence="8 9" key="1">
    <citation type="journal article" date="2007" name="Science">
        <title>Sea anemone genome reveals ancestral eumetazoan gene repertoire and genomic organization.</title>
        <authorList>
            <person name="Putnam N.H."/>
            <person name="Srivastava M."/>
            <person name="Hellsten U."/>
            <person name="Dirks B."/>
            <person name="Chapman J."/>
            <person name="Salamov A."/>
            <person name="Terry A."/>
            <person name="Shapiro H."/>
            <person name="Lindquist E."/>
            <person name="Kapitonov V.V."/>
            <person name="Jurka J."/>
            <person name="Genikhovich G."/>
            <person name="Grigoriev I.V."/>
            <person name="Lucas S.M."/>
            <person name="Steele R.E."/>
            <person name="Finnerty J.R."/>
            <person name="Technau U."/>
            <person name="Martindale M.Q."/>
            <person name="Rokhsar D.S."/>
        </authorList>
    </citation>
    <scope>NUCLEOTIDE SEQUENCE [LARGE SCALE GENOMIC DNA]</scope>
    <source>
        <strain evidence="9">CH2 X CH6</strain>
    </source>
</reference>
<feature type="coiled-coil region" evidence="6">
    <location>
        <begin position="378"/>
        <end position="412"/>
    </location>
</feature>
<keyword evidence="2" id="KW-0436">Ligase</keyword>
<dbReference type="Gene3D" id="3.30.470.20">
    <property type="entry name" value="ATP-grasp fold, B domain"/>
    <property type="match status" value="1"/>
</dbReference>
<gene>
    <name evidence="8" type="ORF">NEMVEDRAFT_v1g92568</name>
</gene>
<dbReference type="AlphaFoldDB" id="A7RT71"/>
<name>A7RT71_NEMVE</name>
<organism evidence="8 9">
    <name type="scientific">Nematostella vectensis</name>
    <name type="common">Starlet sea anemone</name>
    <dbReference type="NCBI Taxonomy" id="45351"/>
    <lineage>
        <taxon>Eukaryota</taxon>
        <taxon>Metazoa</taxon>
        <taxon>Cnidaria</taxon>
        <taxon>Anthozoa</taxon>
        <taxon>Hexacorallia</taxon>
        <taxon>Actiniaria</taxon>
        <taxon>Edwardsiidae</taxon>
        <taxon>Nematostella</taxon>
    </lineage>
</organism>
<dbReference type="GO" id="GO:0070740">
    <property type="term" value="F:tubulin-glutamic acid ligase activity"/>
    <property type="evidence" value="ECO:0000318"/>
    <property type="project" value="GO_Central"/>
</dbReference>
<feature type="compositionally biased region" description="Basic residues" evidence="7">
    <location>
        <begin position="495"/>
        <end position="507"/>
    </location>
</feature>
<dbReference type="GO" id="GO:0000226">
    <property type="term" value="P:microtubule cytoskeleton organization"/>
    <property type="evidence" value="ECO:0000318"/>
    <property type="project" value="GO_Central"/>
</dbReference>
<keyword evidence="6" id="KW-0175">Coiled coil</keyword>
<dbReference type="eggNOG" id="KOG2158">
    <property type="taxonomic scope" value="Eukaryota"/>
</dbReference>
<dbReference type="InParanoid" id="A7RT71"/>
<evidence type="ECO:0000256" key="1">
    <source>
        <dbReference type="ARBA" id="ARBA00006820"/>
    </source>
</evidence>
<dbReference type="InterPro" id="IPR004344">
    <property type="entry name" value="TTL/TTLL_fam"/>
</dbReference>
<dbReference type="FunFam" id="3.30.470.20:FF:000009">
    <property type="entry name" value="tubulin polyglutamylase TTLL5 isoform X1"/>
    <property type="match status" value="1"/>
</dbReference>
<dbReference type="SUPFAM" id="SSF56059">
    <property type="entry name" value="Glutathione synthetase ATP-binding domain-like"/>
    <property type="match status" value="1"/>
</dbReference>
<dbReference type="OMA" id="LFVSNAW"/>
<keyword evidence="5" id="KW-0067">ATP-binding</keyword>
<evidence type="ECO:0000313" key="9">
    <source>
        <dbReference type="Proteomes" id="UP000001593"/>
    </source>
</evidence>
<evidence type="ECO:0000256" key="4">
    <source>
        <dbReference type="ARBA" id="ARBA00022741"/>
    </source>
</evidence>
<keyword evidence="4" id="KW-0547">Nucleotide-binding</keyword>
<dbReference type="PROSITE" id="PS51221">
    <property type="entry name" value="TTL"/>
    <property type="match status" value="1"/>
</dbReference>
<evidence type="ECO:0000256" key="2">
    <source>
        <dbReference type="ARBA" id="ARBA00022598"/>
    </source>
</evidence>
<evidence type="ECO:0000313" key="8">
    <source>
        <dbReference type="EMBL" id="EDO45410.1"/>
    </source>
</evidence>
<dbReference type="EMBL" id="DS469536">
    <property type="protein sequence ID" value="EDO45410.1"/>
    <property type="molecule type" value="Genomic_DNA"/>
</dbReference>
<dbReference type="GO" id="GO:0015631">
    <property type="term" value="F:tubulin binding"/>
    <property type="evidence" value="ECO:0000318"/>
    <property type="project" value="GO_Central"/>
</dbReference>
<dbReference type="GO" id="GO:0005524">
    <property type="term" value="F:ATP binding"/>
    <property type="evidence" value="ECO:0007669"/>
    <property type="project" value="UniProtKB-KW"/>
</dbReference>
<dbReference type="Proteomes" id="UP000001593">
    <property type="component" value="Unassembled WGS sequence"/>
</dbReference>
<feature type="non-terminal residue" evidence="8">
    <location>
        <position position="507"/>
    </location>
</feature>
<keyword evidence="9" id="KW-1185">Reference proteome</keyword>
<dbReference type="HOGENOM" id="CLU_010131_1_1_1"/>